<keyword evidence="1" id="KW-0732">Signal</keyword>
<dbReference type="Pfam" id="PF03413">
    <property type="entry name" value="PepSY"/>
    <property type="match status" value="1"/>
</dbReference>
<feature type="signal peptide" evidence="1">
    <location>
        <begin position="1"/>
        <end position="24"/>
    </location>
</feature>
<organism evidence="3 4">
    <name type="scientific">Colwellia asteriadis</name>
    <dbReference type="NCBI Taxonomy" id="517723"/>
    <lineage>
        <taxon>Bacteria</taxon>
        <taxon>Pseudomonadati</taxon>
        <taxon>Pseudomonadota</taxon>
        <taxon>Gammaproteobacteria</taxon>
        <taxon>Alteromonadales</taxon>
        <taxon>Colwelliaceae</taxon>
        <taxon>Colwellia</taxon>
    </lineage>
</organism>
<comment type="caution">
    <text evidence="3">The sequence shown here is derived from an EMBL/GenBank/DDBJ whole genome shotgun (WGS) entry which is preliminary data.</text>
</comment>
<dbReference type="InterPro" id="IPR025711">
    <property type="entry name" value="PepSY"/>
</dbReference>
<feature type="domain" description="PepSY" evidence="2">
    <location>
        <begin position="36"/>
        <end position="91"/>
    </location>
</feature>
<reference evidence="4" key="1">
    <citation type="journal article" date="2019" name="Int. J. Syst. Evol. Microbiol.">
        <title>The Global Catalogue of Microorganisms (GCM) 10K type strain sequencing project: providing services to taxonomists for standard genome sequencing and annotation.</title>
        <authorList>
            <consortium name="The Broad Institute Genomics Platform"/>
            <consortium name="The Broad Institute Genome Sequencing Center for Infectious Disease"/>
            <person name="Wu L."/>
            <person name="Ma J."/>
        </authorList>
    </citation>
    <scope>NUCLEOTIDE SEQUENCE [LARGE SCALE GENOMIC DNA]</scope>
    <source>
        <strain evidence="4">JCM 15608</strain>
    </source>
</reference>
<proteinExistence type="predicted"/>
<dbReference type="Proteomes" id="UP001500021">
    <property type="component" value="Unassembled WGS sequence"/>
</dbReference>
<evidence type="ECO:0000259" key="2">
    <source>
        <dbReference type="Pfam" id="PF03413"/>
    </source>
</evidence>
<evidence type="ECO:0000256" key="1">
    <source>
        <dbReference type="SAM" id="SignalP"/>
    </source>
</evidence>
<dbReference type="Gene3D" id="3.10.450.40">
    <property type="match status" value="1"/>
</dbReference>
<sequence length="94" mass="10133">MKLVSFFHVVFIATFLFFSAPSSAFYQQGGKSSKPAISSQQAAQIVKGRFGGKVLKVTRSKSSNNPVYRVKIVKGDGHIITVIVDGNTGKIKGQ</sequence>
<keyword evidence="4" id="KW-1185">Reference proteome</keyword>
<evidence type="ECO:0000313" key="4">
    <source>
        <dbReference type="Proteomes" id="UP001500021"/>
    </source>
</evidence>
<gene>
    <name evidence="3" type="ORF">GCM10009111_22860</name>
</gene>
<feature type="chain" id="PRO_5047200583" description="PepSY domain-containing protein" evidence="1">
    <location>
        <begin position="25"/>
        <end position="94"/>
    </location>
</feature>
<evidence type="ECO:0000313" key="3">
    <source>
        <dbReference type="EMBL" id="GAA0819136.1"/>
    </source>
</evidence>
<accession>A0ABP3WKS0</accession>
<dbReference type="RefSeq" id="WP_343817546.1">
    <property type="nucleotide sequence ID" value="NZ_BAAAFA010000007.1"/>
</dbReference>
<name>A0ABP3WKS0_9GAMM</name>
<dbReference type="EMBL" id="BAAAFA010000007">
    <property type="protein sequence ID" value="GAA0819136.1"/>
    <property type="molecule type" value="Genomic_DNA"/>
</dbReference>
<protein>
    <recommendedName>
        <fullName evidence="2">PepSY domain-containing protein</fullName>
    </recommendedName>
</protein>